<organism evidence="1 2">
    <name type="scientific">Panagrolaimus sp. JU765</name>
    <dbReference type="NCBI Taxonomy" id="591449"/>
    <lineage>
        <taxon>Eukaryota</taxon>
        <taxon>Metazoa</taxon>
        <taxon>Ecdysozoa</taxon>
        <taxon>Nematoda</taxon>
        <taxon>Chromadorea</taxon>
        <taxon>Rhabditida</taxon>
        <taxon>Tylenchina</taxon>
        <taxon>Panagrolaimomorpha</taxon>
        <taxon>Panagrolaimoidea</taxon>
        <taxon>Panagrolaimidae</taxon>
        <taxon>Panagrolaimus</taxon>
    </lineage>
</organism>
<evidence type="ECO:0000313" key="2">
    <source>
        <dbReference type="WBParaSite" id="JU765_v2.g9619.t1"/>
    </source>
</evidence>
<reference evidence="2" key="1">
    <citation type="submission" date="2022-11" db="UniProtKB">
        <authorList>
            <consortium name="WormBaseParasite"/>
        </authorList>
    </citation>
    <scope>IDENTIFICATION</scope>
</reference>
<proteinExistence type="predicted"/>
<protein>
    <submittedName>
        <fullName evidence="2">Uncharacterized protein</fullName>
    </submittedName>
</protein>
<evidence type="ECO:0000313" key="1">
    <source>
        <dbReference type="Proteomes" id="UP000887576"/>
    </source>
</evidence>
<accession>A0AC34RSV2</accession>
<sequence>MMIQLFVILVFINFCHASNDVDLCKRKPYLLFCRSQASEFDDSRMNTNQDSELPLARPKIDQGFDIPQDPITLAPIPDPRYDTDYFKPVYSPPRYIYHHKDANTPIDMSRPNADDVAHEMESRRRDEPLNPKFEPSLKVKHPTNEFLTIPRTFSRYKRSTNQTPNKINQIHKNATYDKKLKDWIYEDDADDMAYRLYRLRRARLMRKIRHLDDYEISRRGNSEDLYDTTPYYRYRPSSYYPQSSYYPCCGYTTGYPSYGYPSGYGGWNPGYLGGYGAGYGGPFTFGIGSGLNIGIPYVGPISVGSGLGVVVG</sequence>
<name>A0AC34RSV2_9BILA</name>
<dbReference type="WBParaSite" id="JU765_v2.g9619.t1">
    <property type="protein sequence ID" value="JU765_v2.g9619.t1"/>
    <property type="gene ID" value="JU765_v2.g9619"/>
</dbReference>
<dbReference type="Proteomes" id="UP000887576">
    <property type="component" value="Unplaced"/>
</dbReference>